<evidence type="ECO:0000259" key="1">
    <source>
        <dbReference type="SMART" id="SM00901"/>
    </source>
</evidence>
<gene>
    <name evidence="2" type="ORF">GC102_10540</name>
</gene>
<proteinExistence type="predicted"/>
<dbReference type="Pfam" id="PF08867">
    <property type="entry name" value="FRG"/>
    <property type="match status" value="1"/>
</dbReference>
<dbReference type="SMART" id="SM00901">
    <property type="entry name" value="FRG"/>
    <property type="match status" value="1"/>
</dbReference>
<keyword evidence="3" id="KW-1185">Reference proteome</keyword>
<reference evidence="2 3" key="1">
    <citation type="submission" date="2019-10" db="EMBL/GenBank/DDBJ databases">
        <title>Description of Paenibacillus choica sp. nov.</title>
        <authorList>
            <person name="Carlier A."/>
            <person name="Qi S."/>
        </authorList>
    </citation>
    <scope>NUCLEOTIDE SEQUENCE [LARGE SCALE GENOMIC DNA]</scope>
    <source>
        <strain evidence="2 3">LMG 31460</strain>
    </source>
</reference>
<dbReference type="Proteomes" id="UP000658690">
    <property type="component" value="Unassembled WGS sequence"/>
</dbReference>
<accession>A0ABX1Z2T3</accession>
<evidence type="ECO:0000313" key="2">
    <source>
        <dbReference type="EMBL" id="NOU86210.1"/>
    </source>
</evidence>
<dbReference type="InterPro" id="IPR014966">
    <property type="entry name" value="FRG-dom"/>
</dbReference>
<name>A0ABX1Z2T3_9BACL</name>
<feature type="domain" description="FRG" evidence="1">
    <location>
        <begin position="36"/>
        <end position="155"/>
    </location>
</feature>
<dbReference type="RefSeq" id="WP_171689504.1">
    <property type="nucleotide sequence ID" value="NZ_WHOC01000049.1"/>
</dbReference>
<comment type="caution">
    <text evidence="2">The sequence shown here is derived from an EMBL/GenBank/DDBJ whole genome shotgun (WGS) entry which is preliminary data.</text>
</comment>
<protein>
    <submittedName>
        <fullName evidence="2">FRG domain-containing protein</fullName>
    </submittedName>
</protein>
<evidence type="ECO:0000313" key="3">
    <source>
        <dbReference type="Proteomes" id="UP000658690"/>
    </source>
</evidence>
<sequence length="286" mass="32595">MKKFESELFENAFEPETFLELMELATSNIGNEHNQVKPIRMWRGQGDIRWAINSGAYRRIYESKIKGMLSGSFKSMADRDIVEEEDVSSYESILINQAKHKGFHYIDGKIISDFELLARLQHHGAATRLVDFSKNLLVSLWFCVDSSPNETGLLLGLLNTNFGGDIEDSIMHTKTDYQQFVENLKAFSHPLFIEPPIVSSRISSQHGVFLYSDVVHEKTGSLKLGTYTQGRLFIAVSPSLKKVIRDILITTFDIRQRTLFPDFEGFCLSNSVENNIEAMLRQVKSE</sequence>
<organism evidence="2 3">
    <name type="scientific">Paenibacillus germinis</name>
    <dbReference type="NCBI Taxonomy" id="2654979"/>
    <lineage>
        <taxon>Bacteria</taxon>
        <taxon>Bacillati</taxon>
        <taxon>Bacillota</taxon>
        <taxon>Bacilli</taxon>
        <taxon>Bacillales</taxon>
        <taxon>Paenibacillaceae</taxon>
        <taxon>Paenibacillus</taxon>
    </lineage>
</organism>
<dbReference type="EMBL" id="WHOC01000049">
    <property type="protein sequence ID" value="NOU86210.1"/>
    <property type="molecule type" value="Genomic_DNA"/>
</dbReference>